<dbReference type="Proteomes" id="UP001165083">
    <property type="component" value="Unassembled WGS sequence"/>
</dbReference>
<gene>
    <name evidence="1" type="ORF">Plil01_001792200</name>
</gene>
<accession>A0A9W7DA26</accession>
<proteinExistence type="predicted"/>
<protein>
    <submittedName>
        <fullName evidence="1">Unnamed protein product</fullName>
    </submittedName>
</protein>
<name>A0A9W7DA26_9STRA</name>
<keyword evidence="2" id="KW-1185">Reference proteome</keyword>
<reference evidence="1" key="1">
    <citation type="submission" date="2023-04" db="EMBL/GenBank/DDBJ databases">
        <title>Phytophthora lilii NBRC 32176.</title>
        <authorList>
            <person name="Ichikawa N."/>
            <person name="Sato H."/>
            <person name="Tonouchi N."/>
        </authorList>
    </citation>
    <scope>NUCLEOTIDE SEQUENCE</scope>
    <source>
        <strain evidence="1">NBRC 32176</strain>
    </source>
</reference>
<evidence type="ECO:0000313" key="1">
    <source>
        <dbReference type="EMBL" id="GMF65223.1"/>
    </source>
</evidence>
<dbReference type="AlphaFoldDB" id="A0A9W7DA26"/>
<comment type="caution">
    <text evidence="1">The sequence shown here is derived from an EMBL/GenBank/DDBJ whole genome shotgun (WGS) entry which is preliminary data.</text>
</comment>
<sequence length="139" mass="16924">MSTEEFMAITDCRFTYFIDFPEEPDQGYFIRKKLLKEIENFVKTPAIVLEQHEYMSTEEFMAITDCRFNQFIDFPEEPDQGYFIRKKLLKEIESEFKQRLDNRTSFNSVIGQLSYHPHFMDRRIQQFEDIEDFFESMGY</sequence>
<evidence type="ECO:0000313" key="2">
    <source>
        <dbReference type="Proteomes" id="UP001165083"/>
    </source>
</evidence>
<dbReference type="OrthoDB" id="146445at2759"/>
<dbReference type="EMBL" id="BSXW01012453">
    <property type="protein sequence ID" value="GMF65223.1"/>
    <property type="molecule type" value="Genomic_DNA"/>
</dbReference>
<organism evidence="1 2">
    <name type="scientific">Phytophthora lilii</name>
    <dbReference type="NCBI Taxonomy" id="2077276"/>
    <lineage>
        <taxon>Eukaryota</taxon>
        <taxon>Sar</taxon>
        <taxon>Stramenopiles</taxon>
        <taxon>Oomycota</taxon>
        <taxon>Peronosporomycetes</taxon>
        <taxon>Peronosporales</taxon>
        <taxon>Peronosporaceae</taxon>
        <taxon>Phytophthora</taxon>
    </lineage>
</organism>